<dbReference type="InterPro" id="IPR036291">
    <property type="entry name" value="NAD(P)-bd_dom_sf"/>
</dbReference>
<dbReference type="PANTHER" id="PTHR43482">
    <property type="entry name" value="PROTEIN AST1-RELATED"/>
    <property type="match status" value="1"/>
</dbReference>
<evidence type="ECO:0000259" key="1">
    <source>
        <dbReference type="SMART" id="SM00829"/>
    </source>
</evidence>
<comment type="caution">
    <text evidence="2">The sequence shown here is derived from an EMBL/GenBank/DDBJ whole genome shotgun (WGS) entry which is preliminary data.</text>
</comment>
<dbReference type="SUPFAM" id="SSF51735">
    <property type="entry name" value="NAD(P)-binding Rossmann-fold domains"/>
    <property type="match status" value="1"/>
</dbReference>
<dbReference type="PANTHER" id="PTHR43482:SF1">
    <property type="entry name" value="PROTEIN AST1-RELATED"/>
    <property type="match status" value="1"/>
</dbReference>
<organism evidence="2 3">
    <name type="scientific">Streptomyces sanyensis</name>
    <dbReference type="NCBI Taxonomy" id="568869"/>
    <lineage>
        <taxon>Bacteria</taxon>
        <taxon>Bacillati</taxon>
        <taxon>Actinomycetota</taxon>
        <taxon>Actinomycetes</taxon>
        <taxon>Kitasatosporales</taxon>
        <taxon>Streptomycetaceae</taxon>
        <taxon>Streptomyces</taxon>
    </lineage>
</organism>
<dbReference type="Pfam" id="PF08240">
    <property type="entry name" value="ADH_N"/>
    <property type="match status" value="1"/>
</dbReference>
<dbReference type="Proteomes" id="UP001501147">
    <property type="component" value="Unassembled WGS sequence"/>
</dbReference>
<sequence>MRAVTVGRSGAEPELVQLPKPEPGEGEVVVKVEYAALNPADWQAAGGPGPATAFPLVLGTDFAGRVDVVGPGENRFRVGDAVFGLALRPGGCSGSYAEYTVVHQDGPVALVPAGLDPGTAAALPTAGTAAAQLLAVTGLRRGQSLLVVGAAGGVGSCLTQLAAARGIRVVALVRGDERRRMALLGAAGAVDATAGDAAGAVRAVCPEGADAVADLVSGDPVGFARHAAHARAGGLAVAARPGADPAALTGPVEGVAFRLHPSVRLLEALAAAAAEGGLRTPLDAELPLEKAPGALAQNRAGGARGKTVFAV</sequence>
<dbReference type="Pfam" id="PF13602">
    <property type="entry name" value="ADH_zinc_N_2"/>
    <property type="match status" value="1"/>
</dbReference>
<keyword evidence="3" id="KW-1185">Reference proteome</keyword>
<dbReference type="Gene3D" id="3.90.180.10">
    <property type="entry name" value="Medium-chain alcohol dehydrogenases, catalytic domain"/>
    <property type="match status" value="1"/>
</dbReference>
<evidence type="ECO:0000313" key="3">
    <source>
        <dbReference type="Proteomes" id="UP001501147"/>
    </source>
</evidence>
<dbReference type="InterPro" id="IPR011032">
    <property type="entry name" value="GroES-like_sf"/>
</dbReference>
<dbReference type="SUPFAM" id="SSF50129">
    <property type="entry name" value="GroES-like"/>
    <property type="match status" value="1"/>
</dbReference>
<dbReference type="Gene3D" id="3.40.50.720">
    <property type="entry name" value="NAD(P)-binding Rossmann-like Domain"/>
    <property type="match status" value="1"/>
</dbReference>
<proteinExistence type="predicted"/>
<feature type="domain" description="Enoyl reductase (ER)" evidence="1">
    <location>
        <begin position="10"/>
        <end position="309"/>
    </location>
</feature>
<dbReference type="InterPro" id="IPR052585">
    <property type="entry name" value="Lipid_raft_assoc_Zn_ADH"/>
</dbReference>
<dbReference type="EMBL" id="BAABJV010000003">
    <property type="protein sequence ID" value="GAA4771186.1"/>
    <property type="molecule type" value="Genomic_DNA"/>
</dbReference>
<name>A0ABP9A1S6_9ACTN</name>
<evidence type="ECO:0000313" key="2">
    <source>
        <dbReference type="EMBL" id="GAA4771186.1"/>
    </source>
</evidence>
<dbReference type="InterPro" id="IPR013154">
    <property type="entry name" value="ADH-like_N"/>
</dbReference>
<gene>
    <name evidence="2" type="ORF">GCM10023329_18030</name>
</gene>
<dbReference type="InterPro" id="IPR020843">
    <property type="entry name" value="ER"/>
</dbReference>
<reference evidence="3" key="1">
    <citation type="journal article" date="2019" name="Int. J. Syst. Evol. Microbiol.">
        <title>The Global Catalogue of Microorganisms (GCM) 10K type strain sequencing project: providing services to taxonomists for standard genome sequencing and annotation.</title>
        <authorList>
            <consortium name="The Broad Institute Genomics Platform"/>
            <consortium name="The Broad Institute Genome Sequencing Center for Infectious Disease"/>
            <person name="Wu L."/>
            <person name="Ma J."/>
        </authorList>
    </citation>
    <scope>NUCLEOTIDE SEQUENCE [LARGE SCALE GENOMIC DNA]</scope>
    <source>
        <strain evidence="3">JCM 18324</strain>
    </source>
</reference>
<protein>
    <submittedName>
        <fullName evidence="2">NADP-dependent oxidoreductase</fullName>
    </submittedName>
</protein>
<accession>A0ABP9A1S6</accession>
<dbReference type="RefSeq" id="WP_345611806.1">
    <property type="nucleotide sequence ID" value="NZ_BAABJV010000003.1"/>
</dbReference>
<dbReference type="CDD" id="cd05289">
    <property type="entry name" value="MDR_like_2"/>
    <property type="match status" value="1"/>
</dbReference>
<dbReference type="SMART" id="SM00829">
    <property type="entry name" value="PKS_ER"/>
    <property type="match status" value="1"/>
</dbReference>